<feature type="transmembrane region" description="Helical" evidence="3">
    <location>
        <begin position="12"/>
        <end position="31"/>
    </location>
</feature>
<evidence type="ECO:0000256" key="3">
    <source>
        <dbReference type="SAM" id="Phobius"/>
    </source>
</evidence>
<name>A0A915XL20_9BACT</name>
<feature type="region of interest" description="Disordered" evidence="2">
    <location>
        <begin position="143"/>
        <end position="173"/>
    </location>
</feature>
<dbReference type="EMBL" id="AP024233">
    <property type="protein sequence ID" value="BCO10033.1"/>
    <property type="molecule type" value="Genomic_DNA"/>
</dbReference>
<protein>
    <submittedName>
        <fullName evidence="4">Uncharacterized protein</fullName>
    </submittedName>
</protein>
<organism evidence="4 5">
    <name type="scientific">Desulfolithobacter dissulfuricans</name>
    <dbReference type="NCBI Taxonomy" id="2795293"/>
    <lineage>
        <taxon>Bacteria</taxon>
        <taxon>Pseudomonadati</taxon>
        <taxon>Thermodesulfobacteriota</taxon>
        <taxon>Desulfobulbia</taxon>
        <taxon>Desulfobulbales</taxon>
        <taxon>Desulfobulbaceae</taxon>
        <taxon>Desulfolithobacter</taxon>
    </lineage>
</organism>
<keyword evidence="1" id="KW-0175">Coiled coil</keyword>
<accession>A0A915XL20</accession>
<keyword evidence="3" id="KW-0812">Transmembrane</keyword>
<reference evidence="4" key="1">
    <citation type="submission" date="2020-12" db="EMBL/GenBank/DDBJ databases">
        <title>Desulfobium dissulfuricans gen. nov., sp. nov., a novel mesophilic, sulfate-reducing bacterium isolated from a deep-sea hydrothermal vent.</title>
        <authorList>
            <person name="Hashimoto Y."/>
            <person name="Tame A."/>
            <person name="Sawayama S."/>
            <person name="Miyazaki J."/>
            <person name="Takai K."/>
            <person name="Nakagawa S."/>
        </authorList>
    </citation>
    <scope>NUCLEOTIDE SEQUENCE</scope>
    <source>
        <strain evidence="4">GF1</strain>
    </source>
</reference>
<keyword evidence="3" id="KW-0472">Membrane</keyword>
<evidence type="ECO:0000313" key="4">
    <source>
        <dbReference type="EMBL" id="BCO10033.1"/>
    </source>
</evidence>
<keyword evidence="3" id="KW-1133">Transmembrane helix</keyword>
<dbReference type="RefSeq" id="WP_267926774.1">
    <property type="nucleotide sequence ID" value="NZ_AP024233.1"/>
</dbReference>
<evidence type="ECO:0000256" key="1">
    <source>
        <dbReference type="SAM" id="Coils"/>
    </source>
</evidence>
<evidence type="ECO:0000256" key="2">
    <source>
        <dbReference type="SAM" id="MobiDB-lite"/>
    </source>
</evidence>
<sequence length="173" mass="20377">MEETSWITKIITNPYALVPTLLLLFALFMWLRSQLTIRKLHRDIKKLREHLHTKLEIDSEEMERRKKEMERLKQERDNLRNMVQVLNQKPGKQEIRQAHIYQKAIDIMFEKAPGFAPAWQITLKEAEEEMKNAEKGIIPFFKRFKGSTGLPSGDSDRSRDRKSTLELEDPAAS</sequence>
<keyword evidence="5" id="KW-1185">Reference proteome</keyword>
<feature type="compositionally biased region" description="Basic and acidic residues" evidence="2">
    <location>
        <begin position="154"/>
        <end position="165"/>
    </location>
</feature>
<dbReference type="KEGG" id="ddu:GF1_24090"/>
<evidence type="ECO:0000313" key="5">
    <source>
        <dbReference type="Proteomes" id="UP001063350"/>
    </source>
</evidence>
<proteinExistence type="predicted"/>
<dbReference type="AlphaFoldDB" id="A0A915XL20"/>
<gene>
    <name evidence="4" type="ORF">GF1_24090</name>
</gene>
<feature type="coiled-coil region" evidence="1">
    <location>
        <begin position="52"/>
        <end position="89"/>
    </location>
</feature>
<dbReference type="Proteomes" id="UP001063350">
    <property type="component" value="Chromosome"/>
</dbReference>